<dbReference type="HOGENOM" id="CLU_002359_4_1_1"/>
<proteinExistence type="inferred from homology"/>
<dbReference type="InterPro" id="IPR051697">
    <property type="entry name" value="Patched_domain-protein"/>
</dbReference>
<evidence type="ECO:0000256" key="5">
    <source>
        <dbReference type="ARBA" id="ARBA00023136"/>
    </source>
</evidence>
<dbReference type="AlphaFoldDB" id="V3ZT37"/>
<evidence type="ECO:0000256" key="3">
    <source>
        <dbReference type="ARBA" id="ARBA00022692"/>
    </source>
</evidence>
<sequence length="624" mass="68337">MSELSTNLTEIAHSSSTTIKEEFQENTTRDIYLFGISVGLLITFSSLVLSSWNFVSSRVYLATAGVVAVSLGIGASFGLVSSCGLFFVDIIGVMPFLAIGVGVDSMFVILSEWSDHHDKATVEDQLGATLKGCGGSVTIAALTDITAFFIGLSSRFQSIRNFCAYTGVALLFSYVCHMTFFLGCLTIHGKRVRENRHCVTCTPVEQNPQKEKSCRSFVCSGSQPTKRTDEESYCENIPRKILSAFVQHPVSKCIISVLFAGYIAISIWGCLNLKQGLVLNNLVSDDSYFQKYFKWNTENFEDTFVLSVVFQQMNYLDAGNIQSMTELLYTLEAESTIKDNSSLCWYHLFANSAYFNTSSNSAFLSNLQSFLPSVPHVTNDVEFSPDGTLIKASRCYVFSKNIRDTTAQGEFMLRVRELVDASELNVFVFNPVFIFMEQYVSILSGTLLTVGIAIICMFVITLLLMPHPVMVVLVTVNMLSISLGIFGFLYICDLTLSSITMIDLIMSVGFSVDFSVHVCHGFVTSGKPTRKEKTLDAVKTSASPVVNAGLSSLVGVLALAGSQSYVLRAFLIVMVVVICFGLAHSMLLLPAILSVIGPVGREVGENRNTGNQCRPPDEISTTTT</sequence>
<keyword evidence="10" id="KW-1185">Reference proteome</keyword>
<dbReference type="PANTHER" id="PTHR10796">
    <property type="entry name" value="PATCHED-RELATED"/>
    <property type="match status" value="1"/>
</dbReference>
<dbReference type="Gene3D" id="1.20.1640.10">
    <property type="entry name" value="Multidrug efflux transporter AcrB transmembrane domain"/>
    <property type="match status" value="2"/>
</dbReference>
<feature type="transmembrane region" description="Helical" evidence="7">
    <location>
        <begin position="504"/>
        <end position="523"/>
    </location>
</feature>
<dbReference type="Proteomes" id="UP000030746">
    <property type="component" value="Unassembled WGS sequence"/>
</dbReference>
<dbReference type="InterPro" id="IPR004869">
    <property type="entry name" value="MMPL_dom"/>
</dbReference>
<feature type="region of interest" description="Disordered" evidence="6">
    <location>
        <begin position="604"/>
        <end position="624"/>
    </location>
</feature>
<evidence type="ECO:0000256" key="2">
    <source>
        <dbReference type="ARBA" id="ARBA00005585"/>
    </source>
</evidence>
<evidence type="ECO:0000259" key="8">
    <source>
        <dbReference type="PROSITE" id="PS50156"/>
    </source>
</evidence>
<dbReference type="GO" id="GO:0016020">
    <property type="term" value="C:membrane"/>
    <property type="evidence" value="ECO:0007669"/>
    <property type="project" value="UniProtKB-SubCell"/>
</dbReference>
<feature type="transmembrane region" description="Helical" evidence="7">
    <location>
        <begin position="31"/>
        <end position="52"/>
    </location>
</feature>
<dbReference type="InterPro" id="IPR001036">
    <property type="entry name" value="Acrflvin-R"/>
</dbReference>
<feature type="transmembrane region" description="Helical" evidence="7">
    <location>
        <begin position="86"/>
        <end position="111"/>
    </location>
</feature>
<feature type="transmembrane region" description="Helical" evidence="7">
    <location>
        <begin position="470"/>
        <end position="492"/>
    </location>
</feature>
<evidence type="ECO:0000256" key="6">
    <source>
        <dbReference type="SAM" id="MobiDB-lite"/>
    </source>
</evidence>
<dbReference type="OMA" id="INDMFII"/>
<evidence type="ECO:0000256" key="7">
    <source>
        <dbReference type="SAM" id="Phobius"/>
    </source>
</evidence>
<dbReference type="GO" id="GO:0022857">
    <property type="term" value="F:transmembrane transporter activity"/>
    <property type="evidence" value="ECO:0007669"/>
    <property type="project" value="InterPro"/>
</dbReference>
<dbReference type="SUPFAM" id="SSF82866">
    <property type="entry name" value="Multidrug efflux transporter AcrB transmembrane domain"/>
    <property type="match status" value="2"/>
</dbReference>
<evidence type="ECO:0000256" key="1">
    <source>
        <dbReference type="ARBA" id="ARBA00004141"/>
    </source>
</evidence>
<protein>
    <recommendedName>
        <fullName evidence="8">SSD domain-containing protein</fullName>
    </recommendedName>
</protein>
<dbReference type="PRINTS" id="PR00702">
    <property type="entry name" value="ACRIFLAVINRP"/>
</dbReference>
<reference evidence="9 10" key="1">
    <citation type="journal article" date="2013" name="Nature">
        <title>Insights into bilaterian evolution from three spiralian genomes.</title>
        <authorList>
            <person name="Simakov O."/>
            <person name="Marletaz F."/>
            <person name="Cho S.J."/>
            <person name="Edsinger-Gonzales E."/>
            <person name="Havlak P."/>
            <person name="Hellsten U."/>
            <person name="Kuo D.H."/>
            <person name="Larsson T."/>
            <person name="Lv J."/>
            <person name="Arendt D."/>
            <person name="Savage R."/>
            <person name="Osoegawa K."/>
            <person name="de Jong P."/>
            <person name="Grimwood J."/>
            <person name="Chapman J.A."/>
            <person name="Shapiro H."/>
            <person name="Aerts A."/>
            <person name="Otillar R.P."/>
            <person name="Terry A.Y."/>
            <person name="Boore J.L."/>
            <person name="Grigoriev I.V."/>
            <person name="Lindberg D.R."/>
            <person name="Seaver E.C."/>
            <person name="Weisblat D.A."/>
            <person name="Putnam N.H."/>
            <person name="Rokhsar D.S."/>
        </authorList>
    </citation>
    <scope>NUCLEOTIDE SEQUENCE [LARGE SCALE GENOMIC DNA]</scope>
</reference>
<evidence type="ECO:0000313" key="10">
    <source>
        <dbReference type="Proteomes" id="UP000030746"/>
    </source>
</evidence>
<comment type="similarity">
    <text evidence="2">Belongs to the patched family.</text>
</comment>
<dbReference type="OrthoDB" id="6510177at2759"/>
<evidence type="ECO:0000256" key="4">
    <source>
        <dbReference type="ARBA" id="ARBA00022989"/>
    </source>
</evidence>
<dbReference type="CTD" id="20230356"/>
<keyword evidence="3 7" id="KW-0812">Transmembrane</keyword>
<feature type="transmembrane region" description="Helical" evidence="7">
    <location>
        <begin position="543"/>
        <end position="562"/>
    </location>
</feature>
<organism evidence="9 10">
    <name type="scientific">Lottia gigantea</name>
    <name type="common">Giant owl limpet</name>
    <dbReference type="NCBI Taxonomy" id="225164"/>
    <lineage>
        <taxon>Eukaryota</taxon>
        <taxon>Metazoa</taxon>
        <taxon>Spiralia</taxon>
        <taxon>Lophotrochozoa</taxon>
        <taxon>Mollusca</taxon>
        <taxon>Gastropoda</taxon>
        <taxon>Patellogastropoda</taxon>
        <taxon>Lottioidea</taxon>
        <taxon>Lottiidae</taxon>
        <taxon>Lottia</taxon>
    </lineage>
</organism>
<feature type="transmembrane region" description="Helical" evidence="7">
    <location>
        <begin position="59"/>
        <end position="80"/>
    </location>
</feature>
<feature type="transmembrane region" description="Helical" evidence="7">
    <location>
        <begin position="439"/>
        <end position="464"/>
    </location>
</feature>
<dbReference type="EMBL" id="KB203566">
    <property type="protein sequence ID" value="ESO84061.1"/>
    <property type="molecule type" value="Genomic_DNA"/>
</dbReference>
<keyword evidence="5 7" id="KW-0472">Membrane</keyword>
<dbReference type="PROSITE" id="PS50156">
    <property type="entry name" value="SSD"/>
    <property type="match status" value="1"/>
</dbReference>
<dbReference type="PANTHER" id="PTHR10796:SF92">
    <property type="entry name" value="PATCHED-RELATED, ISOFORM A"/>
    <property type="match status" value="1"/>
</dbReference>
<dbReference type="RefSeq" id="XP_009065189.1">
    <property type="nucleotide sequence ID" value="XM_009066941.1"/>
</dbReference>
<dbReference type="InterPro" id="IPR000731">
    <property type="entry name" value="SSD"/>
</dbReference>
<dbReference type="Pfam" id="PF03176">
    <property type="entry name" value="MMPL"/>
    <property type="match status" value="1"/>
</dbReference>
<dbReference type="KEGG" id="lgi:LOTGIDRAFT_108477"/>
<name>V3ZT37_LOTGI</name>
<accession>V3ZT37</accession>
<feature type="domain" description="SSD" evidence="8">
    <location>
        <begin position="30"/>
        <end position="187"/>
    </location>
</feature>
<dbReference type="Pfam" id="PF12349">
    <property type="entry name" value="Sterol-sensing"/>
    <property type="match status" value="1"/>
</dbReference>
<keyword evidence="4 7" id="KW-1133">Transmembrane helix</keyword>
<feature type="transmembrane region" description="Helical" evidence="7">
    <location>
        <begin position="132"/>
        <end position="152"/>
    </location>
</feature>
<evidence type="ECO:0000313" key="9">
    <source>
        <dbReference type="EMBL" id="ESO84061.1"/>
    </source>
</evidence>
<feature type="transmembrane region" description="Helical" evidence="7">
    <location>
        <begin position="164"/>
        <end position="187"/>
    </location>
</feature>
<feature type="transmembrane region" description="Helical" evidence="7">
    <location>
        <begin position="569"/>
        <end position="593"/>
    </location>
</feature>
<comment type="subcellular location">
    <subcellularLocation>
        <location evidence="1">Membrane</location>
        <topology evidence="1">Multi-pass membrane protein</topology>
    </subcellularLocation>
</comment>
<dbReference type="GeneID" id="20230356"/>
<gene>
    <name evidence="9" type="ORF">LOTGIDRAFT_108477</name>
</gene>
<dbReference type="InterPro" id="IPR053958">
    <property type="entry name" value="HMGCR/SNAP/NPC1-like_SSD"/>
</dbReference>